<feature type="region of interest" description="Disordered" evidence="1">
    <location>
        <begin position="374"/>
        <end position="394"/>
    </location>
</feature>
<protein>
    <submittedName>
        <fullName evidence="2">Uncharacterized protein</fullName>
    </submittedName>
</protein>
<gene>
    <name evidence="2" type="ORF">TeGR_g11894</name>
</gene>
<feature type="compositionally biased region" description="Acidic residues" evidence="1">
    <location>
        <begin position="501"/>
        <end position="510"/>
    </location>
</feature>
<organism evidence="2 3">
    <name type="scientific">Tetraparma gracilis</name>
    <dbReference type="NCBI Taxonomy" id="2962635"/>
    <lineage>
        <taxon>Eukaryota</taxon>
        <taxon>Sar</taxon>
        <taxon>Stramenopiles</taxon>
        <taxon>Ochrophyta</taxon>
        <taxon>Bolidophyceae</taxon>
        <taxon>Parmales</taxon>
        <taxon>Triparmaceae</taxon>
        <taxon>Tetraparma</taxon>
    </lineage>
</organism>
<name>A0ABQ6MUW8_9STRA</name>
<dbReference type="EMBL" id="BRYB01001801">
    <property type="protein sequence ID" value="GMI33967.1"/>
    <property type="molecule type" value="Genomic_DNA"/>
</dbReference>
<feature type="region of interest" description="Disordered" evidence="1">
    <location>
        <begin position="483"/>
        <end position="510"/>
    </location>
</feature>
<proteinExistence type="predicted"/>
<comment type="caution">
    <text evidence="2">The sequence shown here is derived from an EMBL/GenBank/DDBJ whole genome shotgun (WGS) entry which is preliminary data.</text>
</comment>
<evidence type="ECO:0000313" key="3">
    <source>
        <dbReference type="Proteomes" id="UP001165060"/>
    </source>
</evidence>
<sequence>MPLCSSHLTLLQSTSSLTPYDPSGKLPYHRNAEAGGTDHVMSAVWGKAMGEDLGDEAVALAVREAVAALSSGEAPLCLRAAATGVAVAVSVEGGDFKYVEFYADQYVALSSVPTEISGSEMSVSGKVLAPASFGPFCAVVYHSPAPVPLSEEELRASPPGYFDFADNCAAVVWPWELSYDNDAESETFGEFQVPISFKTVPLPGEYYVQLFVRQDPDNIPYRAPTEGLDVPGAAYPATGLVVTVHPSEVEHTSVHASEECSGTVEERSAKVAARQAAGEPDPLPVAALLPLAGHGLVVPASTWEHSLFAPVERQELGTVRNLTVALQRIKGGVGTEEGATGITGVEFVVAGPGEEPKCPPGYELMAEDLCNMLGGEEGTEGTGEGEEKKGGDGDMLGDATRCYIAVKREEVEAEGNREDAFLVDVAVVYGEPGFEMGAGYTTRRLPECVCEAYSAPVFVCTKMEGDGKKAMDEMDAIAAKDANEGLMKQMGDDGSVGEGGGGDDELSVDA</sequence>
<evidence type="ECO:0000256" key="1">
    <source>
        <dbReference type="SAM" id="MobiDB-lite"/>
    </source>
</evidence>
<feature type="non-terminal residue" evidence="2">
    <location>
        <position position="510"/>
    </location>
</feature>
<evidence type="ECO:0000313" key="2">
    <source>
        <dbReference type="EMBL" id="GMI33967.1"/>
    </source>
</evidence>
<dbReference type="Proteomes" id="UP001165060">
    <property type="component" value="Unassembled WGS sequence"/>
</dbReference>
<keyword evidence="3" id="KW-1185">Reference proteome</keyword>
<reference evidence="2 3" key="1">
    <citation type="journal article" date="2023" name="Commun. Biol.">
        <title>Genome analysis of Parmales, the sister group of diatoms, reveals the evolutionary specialization of diatoms from phago-mixotrophs to photoautotrophs.</title>
        <authorList>
            <person name="Ban H."/>
            <person name="Sato S."/>
            <person name="Yoshikawa S."/>
            <person name="Yamada K."/>
            <person name="Nakamura Y."/>
            <person name="Ichinomiya M."/>
            <person name="Sato N."/>
            <person name="Blanc-Mathieu R."/>
            <person name="Endo H."/>
            <person name="Kuwata A."/>
            <person name="Ogata H."/>
        </authorList>
    </citation>
    <scope>NUCLEOTIDE SEQUENCE [LARGE SCALE GENOMIC DNA]</scope>
</reference>
<accession>A0ABQ6MUW8</accession>